<dbReference type="EMBL" id="FWWR01000009">
    <property type="protein sequence ID" value="SMB87591.1"/>
    <property type="molecule type" value="Genomic_DNA"/>
</dbReference>
<protein>
    <submittedName>
        <fullName evidence="9">Undecaprenyl-diphosphatase</fullName>
    </submittedName>
</protein>
<dbReference type="PANTHER" id="PTHR14969:SF62">
    <property type="entry name" value="DECAPRENYLPHOSPHORYL-5-PHOSPHORIBOSE PHOSPHATASE RV3807C-RELATED"/>
    <property type="match status" value="1"/>
</dbReference>
<dbReference type="InterPro" id="IPR000326">
    <property type="entry name" value="PAP2/HPO"/>
</dbReference>
<comment type="subcellular location">
    <subcellularLocation>
        <location evidence="1">Cell membrane</location>
        <topology evidence="1">Multi-pass membrane protein</topology>
    </subcellularLocation>
</comment>
<keyword evidence="3 7" id="KW-0812">Transmembrane</keyword>
<keyword evidence="4" id="KW-0378">Hydrolase</keyword>
<proteinExistence type="predicted"/>
<dbReference type="Pfam" id="PF01569">
    <property type="entry name" value="PAP2"/>
    <property type="match status" value="1"/>
</dbReference>
<keyword evidence="2" id="KW-1003">Cell membrane</keyword>
<accession>A0A1W1V3G9</accession>
<feature type="transmembrane region" description="Helical" evidence="7">
    <location>
        <begin position="144"/>
        <end position="161"/>
    </location>
</feature>
<evidence type="ECO:0000256" key="6">
    <source>
        <dbReference type="ARBA" id="ARBA00023136"/>
    </source>
</evidence>
<dbReference type="SUPFAM" id="SSF48317">
    <property type="entry name" value="Acid phosphatase/Vanadium-dependent haloperoxidase"/>
    <property type="match status" value="1"/>
</dbReference>
<dbReference type="SMART" id="SM00014">
    <property type="entry name" value="acidPPc"/>
    <property type="match status" value="1"/>
</dbReference>
<evidence type="ECO:0000256" key="2">
    <source>
        <dbReference type="ARBA" id="ARBA00022475"/>
    </source>
</evidence>
<keyword evidence="6 7" id="KW-0472">Membrane</keyword>
<dbReference type="Proteomes" id="UP000192368">
    <property type="component" value="Unassembled WGS sequence"/>
</dbReference>
<dbReference type="Gene3D" id="1.20.144.10">
    <property type="entry name" value="Phosphatidic acid phosphatase type 2/haloperoxidase"/>
    <property type="match status" value="1"/>
</dbReference>
<evidence type="ECO:0000313" key="9">
    <source>
        <dbReference type="EMBL" id="SMB87591.1"/>
    </source>
</evidence>
<evidence type="ECO:0000256" key="4">
    <source>
        <dbReference type="ARBA" id="ARBA00022801"/>
    </source>
</evidence>
<feature type="transmembrane region" description="Helical" evidence="7">
    <location>
        <begin position="20"/>
        <end position="44"/>
    </location>
</feature>
<dbReference type="AlphaFoldDB" id="A0A1W1V3G9"/>
<organism evidence="9 10">
    <name type="scientific">Peptoniphilus asaccharolyticus DSM 20463</name>
    <dbReference type="NCBI Taxonomy" id="573058"/>
    <lineage>
        <taxon>Bacteria</taxon>
        <taxon>Bacillati</taxon>
        <taxon>Bacillota</taxon>
        <taxon>Tissierellia</taxon>
        <taxon>Tissierellales</taxon>
        <taxon>Peptoniphilaceae</taxon>
        <taxon>Peptoniphilus</taxon>
    </lineage>
</organism>
<evidence type="ECO:0000256" key="1">
    <source>
        <dbReference type="ARBA" id="ARBA00004651"/>
    </source>
</evidence>
<dbReference type="OrthoDB" id="9789113at2"/>
<dbReference type="GO" id="GO:0016787">
    <property type="term" value="F:hydrolase activity"/>
    <property type="evidence" value="ECO:0007669"/>
    <property type="project" value="UniProtKB-KW"/>
</dbReference>
<dbReference type="InterPro" id="IPR036938">
    <property type="entry name" value="PAP2/HPO_sf"/>
</dbReference>
<dbReference type="STRING" id="573058.SAMN00017477_1197"/>
<evidence type="ECO:0000256" key="7">
    <source>
        <dbReference type="SAM" id="Phobius"/>
    </source>
</evidence>
<evidence type="ECO:0000259" key="8">
    <source>
        <dbReference type="SMART" id="SM00014"/>
    </source>
</evidence>
<dbReference type="PANTHER" id="PTHR14969">
    <property type="entry name" value="SPHINGOSINE-1-PHOSPHATE PHOSPHOHYDROLASE"/>
    <property type="match status" value="1"/>
</dbReference>
<evidence type="ECO:0000256" key="3">
    <source>
        <dbReference type="ARBA" id="ARBA00022692"/>
    </source>
</evidence>
<feature type="transmembrane region" description="Helical" evidence="7">
    <location>
        <begin position="50"/>
        <end position="69"/>
    </location>
</feature>
<sequence length="166" mass="18109">MELNILKAIETLQNPIFDKISIFMAQLGTGGAIFILIGLLFLMFKQTRKLGANILISLVLSGLLGNLFLKPLINRVRPYNAVGRAILVKPLKDGSFPSGHTYSAFATAFSALYYNKKLGVGLLGFAALMGFTRLYLFVHYPTDVLGGVALGYVCAIMAKKISDKFI</sequence>
<name>A0A1W1V3G9_PEPAS</name>
<dbReference type="GO" id="GO:0005886">
    <property type="term" value="C:plasma membrane"/>
    <property type="evidence" value="ECO:0007669"/>
    <property type="project" value="UniProtKB-SubCell"/>
</dbReference>
<reference evidence="10" key="1">
    <citation type="submission" date="2017-04" db="EMBL/GenBank/DDBJ databases">
        <authorList>
            <person name="Varghese N."/>
            <person name="Submissions S."/>
        </authorList>
    </citation>
    <scope>NUCLEOTIDE SEQUENCE [LARGE SCALE GENOMIC DNA]</scope>
    <source>
        <strain evidence="10">DSM 20463</strain>
    </source>
</reference>
<evidence type="ECO:0000256" key="5">
    <source>
        <dbReference type="ARBA" id="ARBA00022989"/>
    </source>
</evidence>
<feature type="domain" description="Phosphatidic acid phosphatase type 2/haloperoxidase" evidence="8">
    <location>
        <begin position="53"/>
        <end position="159"/>
    </location>
</feature>
<keyword evidence="5 7" id="KW-1133">Transmembrane helix</keyword>
<dbReference type="RefSeq" id="WP_084230767.1">
    <property type="nucleotide sequence ID" value="NZ_FWWR01000009.1"/>
</dbReference>
<gene>
    <name evidence="9" type="ORF">SAMN00017477_1197</name>
</gene>
<evidence type="ECO:0000313" key="10">
    <source>
        <dbReference type="Proteomes" id="UP000192368"/>
    </source>
</evidence>
<keyword evidence="10" id="KW-1185">Reference proteome</keyword>